<dbReference type="PANTHER" id="PTHR44757:SF2">
    <property type="entry name" value="BIOFILM ARCHITECTURE MAINTENANCE PROTEIN MBAA"/>
    <property type="match status" value="1"/>
</dbReference>
<dbReference type="PROSITE" id="PS50112">
    <property type="entry name" value="PAS"/>
    <property type="match status" value="1"/>
</dbReference>
<dbReference type="NCBIfam" id="TIGR00229">
    <property type="entry name" value="sensory_box"/>
    <property type="match status" value="1"/>
</dbReference>
<dbReference type="SUPFAM" id="SSF111352">
    <property type="entry name" value="Ammonium transporter"/>
    <property type="match status" value="1"/>
</dbReference>
<dbReference type="PANTHER" id="PTHR44757">
    <property type="entry name" value="DIGUANYLATE CYCLASE DGCP"/>
    <property type="match status" value="1"/>
</dbReference>
<dbReference type="NCBIfam" id="TIGR00836">
    <property type="entry name" value="amt"/>
    <property type="match status" value="1"/>
</dbReference>
<protein>
    <submittedName>
        <fullName evidence="12">Ammonium transporter</fullName>
    </submittedName>
</protein>
<comment type="similarity">
    <text evidence="2">Belongs to the ammonia transporter channel (TC 1.A.11.2) family.</text>
</comment>
<dbReference type="Pfam" id="PF00563">
    <property type="entry name" value="EAL"/>
    <property type="match status" value="1"/>
</dbReference>
<dbReference type="SMART" id="SM00267">
    <property type="entry name" value="GGDEF"/>
    <property type="match status" value="1"/>
</dbReference>
<dbReference type="InterPro" id="IPR018047">
    <property type="entry name" value="Ammonium_transpt_CS"/>
</dbReference>
<dbReference type="CDD" id="cd01948">
    <property type="entry name" value="EAL"/>
    <property type="match status" value="1"/>
</dbReference>
<dbReference type="NCBIfam" id="TIGR00254">
    <property type="entry name" value="GGDEF"/>
    <property type="match status" value="1"/>
</dbReference>
<feature type="transmembrane region" description="Helical" evidence="8">
    <location>
        <begin position="86"/>
        <end position="107"/>
    </location>
</feature>
<keyword evidence="5 8" id="KW-1133">Transmembrane helix</keyword>
<organism evidence="12 13">
    <name type="scientific">Desulfobacter latus</name>
    <dbReference type="NCBI Taxonomy" id="2292"/>
    <lineage>
        <taxon>Bacteria</taxon>
        <taxon>Pseudomonadati</taxon>
        <taxon>Thermodesulfobacteriota</taxon>
        <taxon>Desulfobacteria</taxon>
        <taxon>Desulfobacterales</taxon>
        <taxon>Desulfobacteraceae</taxon>
        <taxon>Desulfobacter</taxon>
    </lineage>
</organism>
<feature type="transmembrane region" description="Helical" evidence="8">
    <location>
        <begin position="49"/>
        <end position="74"/>
    </location>
</feature>
<dbReference type="InterPro" id="IPR000160">
    <property type="entry name" value="GGDEF_dom"/>
</dbReference>
<dbReference type="InterPro" id="IPR029020">
    <property type="entry name" value="Ammonium/urea_transptr"/>
</dbReference>
<dbReference type="PROSITE" id="PS50887">
    <property type="entry name" value="GGDEF"/>
    <property type="match status" value="1"/>
</dbReference>
<dbReference type="FunFam" id="3.20.20.450:FF:000001">
    <property type="entry name" value="Cyclic di-GMP phosphodiesterase yahA"/>
    <property type="match status" value="1"/>
</dbReference>
<dbReference type="CDD" id="cd01949">
    <property type="entry name" value="GGDEF"/>
    <property type="match status" value="1"/>
</dbReference>
<feature type="transmembrane region" description="Helical" evidence="8">
    <location>
        <begin position="159"/>
        <end position="180"/>
    </location>
</feature>
<keyword evidence="3" id="KW-0813">Transport</keyword>
<comment type="subcellular location">
    <subcellularLocation>
        <location evidence="1">Membrane</location>
        <topology evidence="1">Multi-pass membrane protein</topology>
    </subcellularLocation>
</comment>
<keyword evidence="13" id="KW-1185">Reference proteome</keyword>
<dbReference type="GO" id="GO:0008519">
    <property type="term" value="F:ammonium channel activity"/>
    <property type="evidence" value="ECO:0007669"/>
    <property type="project" value="InterPro"/>
</dbReference>
<keyword evidence="7" id="KW-0924">Ammonia transport</keyword>
<dbReference type="InterPro" id="IPR001905">
    <property type="entry name" value="Ammonium_transpt"/>
</dbReference>
<accession>A0A850TCY9</accession>
<reference evidence="12 13" key="1">
    <citation type="submission" date="2020-06" db="EMBL/GenBank/DDBJ databases">
        <title>High-quality draft genome of sulfate reducer Desulfobacter latus type strain AcrS2 isolated from marine sediment.</title>
        <authorList>
            <person name="Hoppe M."/>
            <person name="Larsen C.K."/>
            <person name="Marshall I.P.G."/>
            <person name="Schramm A."/>
            <person name="Marietou A.G."/>
        </authorList>
    </citation>
    <scope>NUCLEOTIDE SEQUENCE [LARGE SCALE GENOMIC DNA]</scope>
    <source>
        <strain evidence="12 13">AcRS2</strain>
    </source>
</reference>
<evidence type="ECO:0000259" key="11">
    <source>
        <dbReference type="PROSITE" id="PS50887"/>
    </source>
</evidence>
<evidence type="ECO:0000313" key="12">
    <source>
        <dbReference type="EMBL" id="NWH05276.1"/>
    </source>
</evidence>
<evidence type="ECO:0000256" key="4">
    <source>
        <dbReference type="ARBA" id="ARBA00022692"/>
    </source>
</evidence>
<proteinExistence type="inferred from homology"/>
<name>A0A850TCY9_9BACT</name>
<dbReference type="PROSITE" id="PS01219">
    <property type="entry name" value="AMMONIUM_TRANSP"/>
    <property type="match status" value="1"/>
</dbReference>
<feature type="transmembrane region" description="Helical" evidence="8">
    <location>
        <begin position="315"/>
        <end position="334"/>
    </location>
</feature>
<evidence type="ECO:0000313" key="13">
    <source>
        <dbReference type="Proteomes" id="UP000553343"/>
    </source>
</evidence>
<dbReference type="SMART" id="SM00091">
    <property type="entry name" value="PAS"/>
    <property type="match status" value="1"/>
</dbReference>
<dbReference type="Pfam" id="PF00990">
    <property type="entry name" value="GGDEF"/>
    <property type="match status" value="1"/>
</dbReference>
<dbReference type="GO" id="GO:0016020">
    <property type="term" value="C:membrane"/>
    <property type="evidence" value="ECO:0007669"/>
    <property type="project" value="UniProtKB-SubCell"/>
</dbReference>
<sequence>MGNSIVDNFWVIVSAVLVFLMQPGFMCLESGLTRQKNSINVAIKNLADFVFSVMLFWLVGFGMMFGLSFSGIVGTDNFIPEFGNNFHLVSFFLFQAMFCGTATTIFSGAVAERIKFSSYLIIAILMSAFIYPLFGHWAWNGIDAGVFSGWLGEAGFVDFAGSTVVHSVGGWMALAVLIIIGPRKGRFLPDGKPVEICGSNLPLSVLGTLLLWIGWIGFNGGSTLTMDVRVPGIIVNTMMAAASGSIFSLSIGYLLNRISKISFLINGSLGGLVAITACCHCVSISESVVIGAIAGGVCLVVEDILLYYRIDDAVSAVPVHLGCGIWGTLAAALFGDPEILGTGLGFLPQLMVQVTGIVAAFVVAFLIPCFIIRGINRNAPLRVSPEDEYIGLNISEHGAKTETADFLRVMEIQEKTGDLTLRVPADPFTDTGVIATRYNKMMDALHRIGATFQQLFDGSPQAVVSTDMNGRITRANKGFQSLFGYPAAKVVGACNIDLIVPDNLCLESVTLRQAILSGKSIEKETHRKHHTGKLIPVSLMGFPLIVNNAIEGVFYIYQDITERKAMEDELYHKAFYDSLTGIPNRVLFMERLEHAFKRKQRKEQFNFSVLLIDLDGFKWVNDNLGHQAGDILLRKVAQRFLGCLRSVDTIARLGGDEFAVLLEDITGPKEIVAIAWRLINEAARPFTLQDTEASISASIGVILKASRYTRPDHILRDADIAMYRAKTSGKSRFKVFSKKLHRITHEAQELENDLRKAVERNAFTLFYQPIICSRTEALQGFEALIRWAHPVKGKVPSSHFIPLAEETGLIVPIGQWVIETACRQLKAWRARIPGALNLTMSVNISAQQFVHNDLEQIIENALRATDLPPGCLMVELTEGSVIEKPEVMIVHLNRLRKIGIKIAIDDFGAGYFSLAYLKNFPLDCLKIDKIFVDEINTSHENLQIAKAIIILARNLDLKVVAEGIEDHEQLEIMRGLNCNFIQGYYYSKPLSARDAEDWMQKKKTVCTSKISDRSTICSLRPDR</sequence>
<evidence type="ECO:0000259" key="10">
    <source>
        <dbReference type="PROSITE" id="PS50883"/>
    </source>
</evidence>
<dbReference type="PROSITE" id="PS50883">
    <property type="entry name" value="EAL"/>
    <property type="match status" value="1"/>
</dbReference>
<dbReference type="RefSeq" id="WP_178366730.1">
    <property type="nucleotide sequence ID" value="NZ_JACADJ010000029.1"/>
</dbReference>
<dbReference type="SMART" id="SM00052">
    <property type="entry name" value="EAL"/>
    <property type="match status" value="1"/>
</dbReference>
<dbReference type="Pfam" id="PF08448">
    <property type="entry name" value="PAS_4"/>
    <property type="match status" value="1"/>
</dbReference>
<feature type="transmembrane region" description="Helical" evidence="8">
    <location>
        <begin position="346"/>
        <end position="372"/>
    </location>
</feature>
<feature type="transmembrane region" description="Helical" evidence="8">
    <location>
        <begin position="201"/>
        <end position="218"/>
    </location>
</feature>
<evidence type="ECO:0000256" key="1">
    <source>
        <dbReference type="ARBA" id="ARBA00004141"/>
    </source>
</evidence>
<evidence type="ECO:0000256" key="3">
    <source>
        <dbReference type="ARBA" id="ARBA00022448"/>
    </source>
</evidence>
<evidence type="ECO:0000256" key="2">
    <source>
        <dbReference type="ARBA" id="ARBA00005887"/>
    </source>
</evidence>
<evidence type="ECO:0000256" key="6">
    <source>
        <dbReference type="ARBA" id="ARBA00023136"/>
    </source>
</evidence>
<feature type="domain" description="EAL" evidence="10">
    <location>
        <begin position="747"/>
        <end position="1003"/>
    </location>
</feature>
<dbReference type="InterPro" id="IPR013656">
    <property type="entry name" value="PAS_4"/>
</dbReference>
<dbReference type="CDD" id="cd00130">
    <property type="entry name" value="PAS"/>
    <property type="match status" value="1"/>
</dbReference>
<dbReference type="InterPro" id="IPR043128">
    <property type="entry name" value="Rev_trsase/Diguanyl_cyclase"/>
</dbReference>
<dbReference type="InterPro" id="IPR001633">
    <property type="entry name" value="EAL_dom"/>
</dbReference>
<dbReference type="InterPro" id="IPR035919">
    <property type="entry name" value="EAL_sf"/>
</dbReference>
<feature type="domain" description="PAS" evidence="9">
    <location>
        <begin position="448"/>
        <end position="518"/>
    </location>
</feature>
<feature type="transmembrane region" description="Helical" evidence="8">
    <location>
        <begin position="6"/>
        <end position="28"/>
    </location>
</feature>
<comment type="caution">
    <text evidence="12">The sequence shown here is derived from an EMBL/GenBank/DDBJ whole genome shotgun (WGS) entry which is preliminary data.</text>
</comment>
<dbReference type="SUPFAM" id="SSF55073">
    <property type="entry name" value="Nucleotide cyclase"/>
    <property type="match status" value="1"/>
</dbReference>
<evidence type="ECO:0000256" key="8">
    <source>
        <dbReference type="SAM" id="Phobius"/>
    </source>
</evidence>
<gene>
    <name evidence="12" type="primary">amt</name>
    <name evidence="12" type="ORF">HXW94_09800</name>
</gene>
<dbReference type="Gene3D" id="3.30.70.270">
    <property type="match status" value="1"/>
</dbReference>
<feature type="transmembrane region" description="Helical" evidence="8">
    <location>
        <begin position="263"/>
        <end position="283"/>
    </location>
</feature>
<feature type="transmembrane region" description="Helical" evidence="8">
    <location>
        <begin position="230"/>
        <end position="256"/>
    </location>
</feature>
<feature type="domain" description="GGDEF" evidence="11">
    <location>
        <begin position="605"/>
        <end position="738"/>
    </location>
</feature>
<dbReference type="Gene3D" id="3.20.20.450">
    <property type="entry name" value="EAL domain"/>
    <property type="match status" value="1"/>
</dbReference>
<dbReference type="InterPro" id="IPR029787">
    <property type="entry name" value="Nucleotide_cyclase"/>
</dbReference>
<dbReference type="Gene3D" id="1.10.3430.10">
    <property type="entry name" value="Ammonium transporter AmtB like domains"/>
    <property type="match status" value="1"/>
</dbReference>
<dbReference type="Pfam" id="PF00909">
    <property type="entry name" value="Ammonium_transp"/>
    <property type="match status" value="1"/>
</dbReference>
<keyword evidence="6 8" id="KW-0472">Membrane</keyword>
<dbReference type="SUPFAM" id="SSF141868">
    <property type="entry name" value="EAL domain-like"/>
    <property type="match status" value="1"/>
</dbReference>
<feature type="transmembrane region" description="Helical" evidence="8">
    <location>
        <begin position="119"/>
        <end position="139"/>
    </location>
</feature>
<feature type="transmembrane region" description="Helical" evidence="8">
    <location>
        <begin position="534"/>
        <end position="557"/>
    </location>
</feature>
<feature type="transmembrane region" description="Helical" evidence="8">
    <location>
        <begin position="289"/>
        <end position="308"/>
    </location>
</feature>
<dbReference type="InterPro" id="IPR035965">
    <property type="entry name" value="PAS-like_dom_sf"/>
</dbReference>
<dbReference type="InterPro" id="IPR024041">
    <property type="entry name" value="NH4_transpt_AmtB-like_dom"/>
</dbReference>
<dbReference type="InterPro" id="IPR052155">
    <property type="entry name" value="Biofilm_reg_signaling"/>
</dbReference>
<dbReference type="Gene3D" id="3.30.450.20">
    <property type="entry name" value="PAS domain"/>
    <property type="match status" value="1"/>
</dbReference>
<dbReference type="Proteomes" id="UP000553343">
    <property type="component" value="Unassembled WGS sequence"/>
</dbReference>
<dbReference type="AlphaFoldDB" id="A0A850TCY9"/>
<keyword evidence="4 8" id="KW-0812">Transmembrane</keyword>
<evidence type="ECO:0000256" key="5">
    <source>
        <dbReference type="ARBA" id="ARBA00022989"/>
    </source>
</evidence>
<evidence type="ECO:0000259" key="9">
    <source>
        <dbReference type="PROSITE" id="PS50112"/>
    </source>
</evidence>
<evidence type="ECO:0000256" key="7">
    <source>
        <dbReference type="ARBA" id="ARBA00023177"/>
    </source>
</evidence>
<dbReference type="SUPFAM" id="SSF55785">
    <property type="entry name" value="PYP-like sensor domain (PAS domain)"/>
    <property type="match status" value="1"/>
</dbReference>
<dbReference type="InterPro" id="IPR000014">
    <property type="entry name" value="PAS"/>
</dbReference>
<dbReference type="EMBL" id="JACADJ010000029">
    <property type="protein sequence ID" value="NWH05276.1"/>
    <property type="molecule type" value="Genomic_DNA"/>
</dbReference>